<keyword evidence="5" id="KW-0997">Cell inner membrane</keyword>
<keyword evidence="9" id="KW-0472">Membrane</keyword>
<keyword evidence="4" id="KW-1003">Cell membrane</keyword>
<dbReference type="PROSITE" id="PS52015">
    <property type="entry name" value="TONB_CTD"/>
    <property type="match status" value="1"/>
</dbReference>
<dbReference type="InterPro" id="IPR037682">
    <property type="entry name" value="TonB_C"/>
</dbReference>
<reference evidence="12" key="1">
    <citation type="submission" date="2022-10" db="EMBL/GenBank/DDBJ databases">
        <title>Comparative genomics and taxonomic characterization of three novel marine species of genus Reichenbachiella exhibiting antioxidant and polysaccharide degradation activities.</title>
        <authorList>
            <person name="Muhammad N."/>
            <person name="Lee Y.-J."/>
            <person name="Ko J."/>
            <person name="Kim S.-G."/>
        </authorList>
    </citation>
    <scope>NUCLEOTIDE SEQUENCE</scope>
    <source>
        <strain evidence="12">Wsw4-B4</strain>
    </source>
</reference>
<dbReference type="PANTHER" id="PTHR33446">
    <property type="entry name" value="PROTEIN TONB-RELATED"/>
    <property type="match status" value="1"/>
</dbReference>
<dbReference type="InterPro" id="IPR006260">
    <property type="entry name" value="TonB/TolA_C"/>
</dbReference>
<dbReference type="InterPro" id="IPR051045">
    <property type="entry name" value="TonB-dependent_transducer"/>
</dbReference>
<keyword evidence="6" id="KW-0812">Transmembrane</keyword>
<dbReference type="PRINTS" id="PR01374">
    <property type="entry name" value="TONBPROTEIN"/>
</dbReference>
<keyword evidence="10" id="KW-0732">Signal</keyword>
<feature type="chain" id="PRO_5045071638" evidence="10">
    <location>
        <begin position="24"/>
        <end position="132"/>
    </location>
</feature>
<keyword evidence="8" id="KW-1133">Transmembrane helix</keyword>
<organism evidence="12 13">
    <name type="scientific">Reichenbachiella carrageenanivorans</name>
    <dbReference type="NCBI Taxonomy" id="2979869"/>
    <lineage>
        <taxon>Bacteria</taxon>
        <taxon>Pseudomonadati</taxon>
        <taxon>Bacteroidota</taxon>
        <taxon>Cytophagia</taxon>
        <taxon>Cytophagales</taxon>
        <taxon>Reichenbachiellaceae</taxon>
        <taxon>Reichenbachiella</taxon>
    </lineage>
</organism>
<keyword evidence="13" id="KW-1185">Reference proteome</keyword>
<evidence type="ECO:0000256" key="6">
    <source>
        <dbReference type="ARBA" id="ARBA00022692"/>
    </source>
</evidence>
<dbReference type="Pfam" id="PF03544">
    <property type="entry name" value="TonB_C"/>
    <property type="match status" value="1"/>
</dbReference>
<dbReference type="RefSeq" id="WP_263051860.1">
    <property type="nucleotide sequence ID" value="NZ_CP106735.1"/>
</dbReference>
<evidence type="ECO:0000256" key="8">
    <source>
        <dbReference type="ARBA" id="ARBA00022989"/>
    </source>
</evidence>
<sequence>MKLIHIILALFLTTSLSSYTSLAQGDDTVYSLADKQPVYPGGMAAFFRYIETNLQYPVAAQAKGVEGRVFVEYIVEKNGKISGAKILKGLNNECDQEAIRLISNTATWAPGEIDGKKVRVKMALPLHFKLPK</sequence>
<evidence type="ECO:0000256" key="9">
    <source>
        <dbReference type="ARBA" id="ARBA00023136"/>
    </source>
</evidence>
<dbReference type="InterPro" id="IPR003538">
    <property type="entry name" value="TonB"/>
</dbReference>
<dbReference type="PANTHER" id="PTHR33446:SF2">
    <property type="entry name" value="PROTEIN TONB"/>
    <property type="match status" value="1"/>
</dbReference>
<comment type="subcellular location">
    <subcellularLocation>
        <location evidence="1">Cell inner membrane</location>
        <topology evidence="1">Single-pass membrane protein</topology>
        <orientation evidence="1">Periplasmic side</orientation>
    </subcellularLocation>
</comment>
<dbReference type="NCBIfam" id="TIGR01352">
    <property type="entry name" value="tonB_Cterm"/>
    <property type="match status" value="1"/>
</dbReference>
<evidence type="ECO:0000313" key="13">
    <source>
        <dbReference type="Proteomes" id="UP001062165"/>
    </source>
</evidence>
<evidence type="ECO:0000256" key="5">
    <source>
        <dbReference type="ARBA" id="ARBA00022519"/>
    </source>
</evidence>
<evidence type="ECO:0000259" key="11">
    <source>
        <dbReference type="PROSITE" id="PS52015"/>
    </source>
</evidence>
<protein>
    <submittedName>
        <fullName evidence="12">Energy transducer TonB</fullName>
    </submittedName>
</protein>
<dbReference type="SUPFAM" id="SSF74653">
    <property type="entry name" value="TolA/TonB C-terminal domain"/>
    <property type="match status" value="1"/>
</dbReference>
<dbReference type="Gene3D" id="3.30.1150.10">
    <property type="match status" value="1"/>
</dbReference>
<evidence type="ECO:0000256" key="10">
    <source>
        <dbReference type="SAM" id="SignalP"/>
    </source>
</evidence>
<keyword evidence="3" id="KW-0813">Transport</keyword>
<accession>A0ABY6D3C6</accession>
<name>A0ABY6D3C6_9BACT</name>
<proteinExistence type="inferred from homology"/>
<feature type="domain" description="TonB C-terminal" evidence="11">
    <location>
        <begin position="41"/>
        <end position="132"/>
    </location>
</feature>
<evidence type="ECO:0000256" key="7">
    <source>
        <dbReference type="ARBA" id="ARBA00022927"/>
    </source>
</evidence>
<evidence type="ECO:0000256" key="4">
    <source>
        <dbReference type="ARBA" id="ARBA00022475"/>
    </source>
</evidence>
<gene>
    <name evidence="12" type="ORF">N7E81_03295</name>
</gene>
<keyword evidence="7" id="KW-0653">Protein transport</keyword>
<dbReference type="Proteomes" id="UP001062165">
    <property type="component" value="Chromosome"/>
</dbReference>
<evidence type="ECO:0000313" key="12">
    <source>
        <dbReference type="EMBL" id="UXX80130.1"/>
    </source>
</evidence>
<feature type="signal peptide" evidence="10">
    <location>
        <begin position="1"/>
        <end position="23"/>
    </location>
</feature>
<evidence type="ECO:0000256" key="2">
    <source>
        <dbReference type="ARBA" id="ARBA00006555"/>
    </source>
</evidence>
<evidence type="ECO:0000256" key="1">
    <source>
        <dbReference type="ARBA" id="ARBA00004383"/>
    </source>
</evidence>
<dbReference type="EMBL" id="CP106735">
    <property type="protein sequence ID" value="UXX80130.1"/>
    <property type="molecule type" value="Genomic_DNA"/>
</dbReference>
<comment type="similarity">
    <text evidence="2">Belongs to the TonB family.</text>
</comment>
<evidence type="ECO:0000256" key="3">
    <source>
        <dbReference type="ARBA" id="ARBA00022448"/>
    </source>
</evidence>